<dbReference type="InterPro" id="IPR000620">
    <property type="entry name" value="EamA_dom"/>
</dbReference>
<feature type="transmembrane region" description="Helical" evidence="6">
    <location>
        <begin position="80"/>
        <end position="100"/>
    </location>
</feature>
<keyword evidence="5 6" id="KW-0472">Membrane</keyword>
<gene>
    <name evidence="8" type="ORF">AUP43_15570</name>
</gene>
<comment type="similarity">
    <text evidence="2">Belongs to the drug/metabolite transporter (DMT) superfamily. 10 TMS drug/metabolite exporter (DME) (TC 2.A.7.3) family.</text>
</comment>
<dbReference type="EMBL" id="LPXN01000006">
    <property type="protein sequence ID" value="KZD12688.1"/>
    <property type="molecule type" value="Genomic_DNA"/>
</dbReference>
<dbReference type="STRING" id="580166.AUP43_15570"/>
<keyword evidence="3 6" id="KW-0812">Transmembrane</keyword>
<feature type="transmembrane region" description="Helical" evidence="6">
    <location>
        <begin position="216"/>
        <end position="237"/>
    </location>
</feature>
<feature type="transmembrane region" description="Helical" evidence="6">
    <location>
        <begin position="51"/>
        <end position="68"/>
    </location>
</feature>
<feature type="transmembrane region" description="Helical" evidence="6">
    <location>
        <begin position="12"/>
        <end position="31"/>
    </location>
</feature>
<dbReference type="Gene3D" id="1.10.3730.20">
    <property type="match status" value="1"/>
</dbReference>
<name>A0A154WGN7_9PROT</name>
<proteinExistence type="inferred from homology"/>
<organism evidence="8 9">
    <name type="scientific">Oceanibaculum pacificum</name>
    <dbReference type="NCBI Taxonomy" id="580166"/>
    <lineage>
        <taxon>Bacteria</taxon>
        <taxon>Pseudomonadati</taxon>
        <taxon>Pseudomonadota</taxon>
        <taxon>Alphaproteobacteria</taxon>
        <taxon>Rhodospirillales</taxon>
        <taxon>Oceanibaculaceae</taxon>
        <taxon>Oceanibaculum</taxon>
    </lineage>
</organism>
<feature type="domain" description="EamA" evidence="7">
    <location>
        <begin position="158"/>
        <end position="287"/>
    </location>
</feature>
<comment type="caution">
    <text evidence="8">The sequence shown here is derived from an EMBL/GenBank/DDBJ whole genome shotgun (WGS) entry which is preliminary data.</text>
</comment>
<keyword evidence="9" id="KW-1185">Reference proteome</keyword>
<evidence type="ECO:0000259" key="7">
    <source>
        <dbReference type="Pfam" id="PF00892"/>
    </source>
</evidence>
<evidence type="ECO:0000256" key="2">
    <source>
        <dbReference type="ARBA" id="ARBA00009853"/>
    </source>
</evidence>
<evidence type="ECO:0000256" key="1">
    <source>
        <dbReference type="ARBA" id="ARBA00004141"/>
    </source>
</evidence>
<evidence type="ECO:0000256" key="4">
    <source>
        <dbReference type="ARBA" id="ARBA00022989"/>
    </source>
</evidence>
<sequence length="299" mass="31864">MRSQSGALPQPLVGAAMMIGACVLIAGTSLLAKTLGRGFEGAPLHPFQVSAGRFCFAFLALLVIMAIWRPRLRNIHWRIHTARSLFGWLGVSCMFAAAARMPLADATAISFLSPLFTMMLAIPFLGEKVGPWRWAAAGIALGGALLIVRPGTEAFQIIAVVALGSAIFMGAEAILIKKLTGAEPALQILIVNNAIGAAIALVAVSFVWSAPTLPQWGLLALLGLTMLAAQSFFLNAMRRAEASFVIPFFYGTLIFAAFYDFVVFGDLPSRYSVAGSALIVSGALLLVWREQRARRKAAA</sequence>
<protein>
    <recommendedName>
        <fullName evidence="7">EamA domain-containing protein</fullName>
    </recommendedName>
</protein>
<accession>A0A154WGN7</accession>
<dbReference type="Proteomes" id="UP000076400">
    <property type="component" value="Unassembled WGS sequence"/>
</dbReference>
<evidence type="ECO:0000256" key="3">
    <source>
        <dbReference type="ARBA" id="ARBA00022692"/>
    </source>
</evidence>
<feature type="domain" description="EamA" evidence="7">
    <location>
        <begin position="14"/>
        <end position="148"/>
    </location>
</feature>
<dbReference type="PANTHER" id="PTHR22911">
    <property type="entry name" value="ACYL-MALONYL CONDENSING ENZYME-RELATED"/>
    <property type="match status" value="1"/>
</dbReference>
<dbReference type="PROSITE" id="PS51257">
    <property type="entry name" value="PROKAR_LIPOPROTEIN"/>
    <property type="match status" value="1"/>
</dbReference>
<dbReference type="PANTHER" id="PTHR22911:SF6">
    <property type="entry name" value="SOLUTE CARRIER FAMILY 35 MEMBER G1"/>
    <property type="match status" value="1"/>
</dbReference>
<evidence type="ECO:0000256" key="5">
    <source>
        <dbReference type="ARBA" id="ARBA00023136"/>
    </source>
</evidence>
<feature type="transmembrane region" description="Helical" evidence="6">
    <location>
        <begin position="106"/>
        <end position="125"/>
    </location>
</feature>
<dbReference type="InterPro" id="IPR037185">
    <property type="entry name" value="EmrE-like"/>
</dbReference>
<evidence type="ECO:0000313" key="8">
    <source>
        <dbReference type="EMBL" id="KZD12688.1"/>
    </source>
</evidence>
<reference evidence="8 9" key="1">
    <citation type="submission" date="2015-12" db="EMBL/GenBank/DDBJ databases">
        <title>Genome sequence of Oceanibaculum pacificum MCCC 1A02656.</title>
        <authorList>
            <person name="Lu L."/>
            <person name="Lai Q."/>
            <person name="Shao Z."/>
            <person name="Qian P."/>
        </authorList>
    </citation>
    <scope>NUCLEOTIDE SEQUENCE [LARGE SCALE GENOMIC DNA]</scope>
    <source>
        <strain evidence="8 9">MCCC 1A02656</strain>
    </source>
</reference>
<dbReference type="RefSeq" id="WP_067551573.1">
    <property type="nucleotide sequence ID" value="NZ_LPXN01000006.1"/>
</dbReference>
<keyword evidence="4 6" id="KW-1133">Transmembrane helix</keyword>
<feature type="transmembrane region" description="Helical" evidence="6">
    <location>
        <begin position="188"/>
        <end position="210"/>
    </location>
</feature>
<evidence type="ECO:0000256" key="6">
    <source>
        <dbReference type="SAM" id="Phobius"/>
    </source>
</evidence>
<feature type="transmembrane region" description="Helical" evidence="6">
    <location>
        <begin position="244"/>
        <end position="265"/>
    </location>
</feature>
<dbReference type="GO" id="GO:0016020">
    <property type="term" value="C:membrane"/>
    <property type="evidence" value="ECO:0007669"/>
    <property type="project" value="UniProtKB-SubCell"/>
</dbReference>
<feature type="transmembrane region" description="Helical" evidence="6">
    <location>
        <begin position="154"/>
        <end position="176"/>
    </location>
</feature>
<feature type="transmembrane region" description="Helical" evidence="6">
    <location>
        <begin position="271"/>
        <end position="288"/>
    </location>
</feature>
<dbReference type="Pfam" id="PF00892">
    <property type="entry name" value="EamA"/>
    <property type="match status" value="2"/>
</dbReference>
<comment type="subcellular location">
    <subcellularLocation>
        <location evidence="1">Membrane</location>
        <topology evidence="1">Multi-pass membrane protein</topology>
    </subcellularLocation>
</comment>
<feature type="transmembrane region" description="Helical" evidence="6">
    <location>
        <begin position="132"/>
        <end position="148"/>
    </location>
</feature>
<dbReference type="SUPFAM" id="SSF103481">
    <property type="entry name" value="Multidrug resistance efflux transporter EmrE"/>
    <property type="match status" value="2"/>
</dbReference>
<evidence type="ECO:0000313" key="9">
    <source>
        <dbReference type="Proteomes" id="UP000076400"/>
    </source>
</evidence>
<dbReference type="AlphaFoldDB" id="A0A154WGN7"/>